<dbReference type="InterPro" id="IPR052920">
    <property type="entry name" value="DNA-binding_regulatory"/>
</dbReference>
<dbReference type="Pfam" id="PF02129">
    <property type="entry name" value="Peptidase_S15"/>
    <property type="match status" value="1"/>
</dbReference>
<feature type="domain" description="Xaa-Pro dipeptidyl-peptidase-like" evidence="1">
    <location>
        <begin position="99"/>
        <end position="206"/>
    </location>
</feature>
<proteinExistence type="predicted"/>
<reference evidence="2 3" key="1">
    <citation type="submission" date="2017-12" db="EMBL/GenBank/DDBJ databases">
        <title>Sequencing, de novo assembly and annotation of complete genome of a new Thraustochytrid species, strain FCC1311.</title>
        <authorList>
            <person name="Sedici K."/>
            <person name="Godart F."/>
            <person name="Aiese Cigliano R."/>
            <person name="Sanseverino W."/>
            <person name="Barakat M."/>
            <person name="Ortet P."/>
            <person name="Marechal E."/>
            <person name="Cagnac O."/>
            <person name="Amato A."/>
        </authorList>
    </citation>
    <scope>NUCLEOTIDE SEQUENCE [LARGE SCALE GENOMIC DNA]</scope>
</reference>
<evidence type="ECO:0000259" key="1">
    <source>
        <dbReference type="Pfam" id="PF02129"/>
    </source>
</evidence>
<evidence type="ECO:0000313" key="2">
    <source>
        <dbReference type="EMBL" id="GBG31020.1"/>
    </source>
</evidence>
<dbReference type="InterPro" id="IPR000383">
    <property type="entry name" value="Xaa-Pro-like_dom"/>
</dbReference>
<comment type="caution">
    <text evidence="2">The sequence shown here is derived from an EMBL/GenBank/DDBJ whole genome shotgun (WGS) entry which is preliminary data.</text>
</comment>
<protein>
    <submittedName>
        <fullName evidence="2">Protein ABHD13</fullName>
    </submittedName>
</protein>
<dbReference type="OrthoDB" id="19657at2759"/>
<dbReference type="AlphaFoldDB" id="A0A2R5GJG0"/>
<evidence type="ECO:0000313" key="3">
    <source>
        <dbReference type="Proteomes" id="UP000241890"/>
    </source>
</evidence>
<name>A0A2R5GJG0_9STRA</name>
<dbReference type="InParanoid" id="A0A2R5GJG0"/>
<gene>
    <name evidence="2" type="ORF">FCC1311_072412</name>
</gene>
<dbReference type="InterPro" id="IPR029058">
    <property type="entry name" value="AB_hydrolase_fold"/>
</dbReference>
<dbReference type="SUPFAM" id="SSF53474">
    <property type="entry name" value="alpha/beta-Hydrolases"/>
    <property type="match status" value="1"/>
</dbReference>
<sequence>MWKLREMLRGRTARELFMLLGKGVAGATTATVGLCAGVGAYGAYSINQPRQRWFTDNFVLTPETMRLPYKKVTIETEDGILLDAWFMEQTVRGKASSNLVLCCNPYNQDKSSLLGVARGLWDSGYSVLLYDFRSHAREQTHQTIGYLEKRDGDAALDWLCANKPKDGRIGLVGASMGGAVALMLAAERRPEVIACATDCAFSCLKDVIGTRLDRMFPTTRLFGMDSILPLHVLFLESICFMTRIIYGYDPAMVGPRHELGNIDIPLLIVHSEKDSVVPLSHGFEVHSLSGSSEKEFFVVKNAEHIESFFLDEKEYTRRIVGFFDDVFGNAPAGLFVAGHEAQHQANIKIASAKRKISQQKQRQQASEAA</sequence>
<organism evidence="2 3">
    <name type="scientific">Hondaea fermentalgiana</name>
    <dbReference type="NCBI Taxonomy" id="2315210"/>
    <lineage>
        <taxon>Eukaryota</taxon>
        <taxon>Sar</taxon>
        <taxon>Stramenopiles</taxon>
        <taxon>Bigyra</taxon>
        <taxon>Labyrinthulomycetes</taxon>
        <taxon>Thraustochytrida</taxon>
        <taxon>Thraustochytriidae</taxon>
        <taxon>Hondaea</taxon>
    </lineage>
</organism>
<dbReference type="Gene3D" id="3.40.50.1820">
    <property type="entry name" value="alpha/beta hydrolase"/>
    <property type="match status" value="1"/>
</dbReference>
<dbReference type="Proteomes" id="UP000241890">
    <property type="component" value="Unassembled WGS sequence"/>
</dbReference>
<dbReference type="PANTHER" id="PTHR43358">
    <property type="entry name" value="ALPHA/BETA-HYDROLASE"/>
    <property type="match status" value="1"/>
</dbReference>
<dbReference type="PANTHER" id="PTHR43358:SF4">
    <property type="entry name" value="ALPHA_BETA HYDROLASE FOLD-1 DOMAIN-CONTAINING PROTEIN"/>
    <property type="match status" value="1"/>
</dbReference>
<dbReference type="EMBL" id="BEYU01000088">
    <property type="protein sequence ID" value="GBG31020.1"/>
    <property type="molecule type" value="Genomic_DNA"/>
</dbReference>
<keyword evidence="3" id="KW-1185">Reference proteome</keyword>
<dbReference type="GO" id="GO:0016787">
    <property type="term" value="F:hydrolase activity"/>
    <property type="evidence" value="ECO:0007669"/>
    <property type="project" value="InterPro"/>
</dbReference>
<accession>A0A2R5GJG0</accession>